<gene>
    <name evidence="2" type="ORF">J0X25_05015</name>
</gene>
<organism evidence="2 3">
    <name type="scientific">Haloterrigena alkaliphila</name>
    <dbReference type="NCBI Taxonomy" id="2816475"/>
    <lineage>
        <taxon>Archaea</taxon>
        <taxon>Methanobacteriati</taxon>
        <taxon>Methanobacteriota</taxon>
        <taxon>Stenosarchaea group</taxon>
        <taxon>Halobacteria</taxon>
        <taxon>Halobacteriales</taxon>
        <taxon>Natrialbaceae</taxon>
        <taxon>Haloterrigena</taxon>
    </lineage>
</organism>
<dbReference type="GO" id="GO:0016787">
    <property type="term" value="F:hydrolase activity"/>
    <property type="evidence" value="ECO:0007669"/>
    <property type="project" value="UniProtKB-KW"/>
</dbReference>
<protein>
    <submittedName>
        <fullName evidence="2">Fumarylacetoacetate hydrolase family protein</fullName>
    </submittedName>
</protein>
<keyword evidence="2" id="KW-0378">Hydrolase</keyword>
<evidence type="ECO:0000259" key="1">
    <source>
        <dbReference type="Pfam" id="PF01557"/>
    </source>
</evidence>
<dbReference type="SUPFAM" id="SSF56529">
    <property type="entry name" value="FAH"/>
    <property type="match status" value="1"/>
</dbReference>
<proteinExistence type="predicted"/>
<dbReference type="InterPro" id="IPR036663">
    <property type="entry name" value="Fumarylacetoacetase_C_sf"/>
</dbReference>
<dbReference type="RefSeq" id="WP_207290049.1">
    <property type="nucleotide sequence ID" value="NZ_CP071462.1"/>
</dbReference>
<dbReference type="Gene3D" id="3.90.850.10">
    <property type="entry name" value="Fumarylacetoacetase-like, C-terminal domain"/>
    <property type="match status" value="1"/>
</dbReference>
<dbReference type="Proteomes" id="UP000663203">
    <property type="component" value="Chromosome"/>
</dbReference>
<dbReference type="Pfam" id="PF01557">
    <property type="entry name" value="FAA_hydrolase"/>
    <property type="match status" value="1"/>
</dbReference>
<feature type="domain" description="Fumarylacetoacetase-like C-terminal" evidence="1">
    <location>
        <begin position="127"/>
        <end position="333"/>
    </location>
</feature>
<dbReference type="GeneID" id="63186642"/>
<reference evidence="2 3" key="1">
    <citation type="submission" date="2021-03" db="EMBL/GenBank/DDBJ databases">
        <title>Haloterrigena longa sp. nov. and Haloterrigena limicola sp. nov., extremely halophilic archaea isolated from a salt lake.</title>
        <authorList>
            <person name="Henglin C."/>
        </authorList>
    </citation>
    <scope>NUCLEOTIDE SEQUENCE [LARGE SCALE GENOMIC DNA]</scope>
    <source>
        <strain evidence="2 3">KZCA68</strain>
    </source>
</reference>
<dbReference type="EMBL" id="CP071462">
    <property type="protein sequence ID" value="QSX00329.1"/>
    <property type="molecule type" value="Genomic_DNA"/>
</dbReference>
<accession>A0A8A2VQF1</accession>
<dbReference type="AlphaFoldDB" id="A0A8A2VQF1"/>
<keyword evidence="3" id="KW-1185">Reference proteome</keyword>
<sequence length="334" mass="35780">MKFATFEVETPVGPVERIGAVSEATGADGTEEAAAGEATLVDLTAAYGAALEAEGEPAPADLARAHVPPEMIAFLERGDRAIDDAREALEYAAETDAERGPGGAKLRYESGEYDLLAPLPRPNSLRDFMAIEEHVQNSMDGDIADVWYELPVYYKGNADSVVAPGETIRWPDYSQIMDYELEIAAVIGKRGRDIPAADAEEYIAGYTVFNDFSARDIQGREMEGRLGPAKGKDFANGLGPYFVPADDIDVLEAPMTARVDGEVWSEGTVDEMYHSFADIVEHVSQSETLHPGDVVGSGTVGGGCGLELGQFLEDGSTVELEIEGIGTLEHTVVE</sequence>
<dbReference type="PANTHER" id="PTHR43211">
    <property type="entry name" value="FUMARYLACETOACETATE HYDROLASE"/>
    <property type="match status" value="1"/>
</dbReference>
<evidence type="ECO:0000313" key="3">
    <source>
        <dbReference type="Proteomes" id="UP000663203"/>
    </source>
</evidence>
<name>A0A8A2VQF1_9EURY</name>
<dbReference type="PANTHER" id="PTHR43211:SF1">
    <property type="entry name" value="BLL6422 PROTEIN"/>
    <property type="match status" value="1"/>
</dbReference>
<evidence type="ECO:0000313" key="2">
    <source>
        <dbReference type="EMBL" id="QSX00329.1"/>
    </source>
</evidence>
<dbReference type="InterPro" id="IPR011234">
    <property type="entry name" value="Fumarylacetoacetase-like_C"/>
</dbReference>
<dbReference type="KEGG" id="hakz:J0X25_05015"/>